<comment type="caution">
    <text evidence="1">The sequence shown here is derived from an EMBL/GenBank/DDBJ whole genome shotgun (WGS) entry which is preliminary data.</text>
</comment>
<organism evidence="1 2">
    <name type="scientific">Alkalimonas mucilaginosa</name>
    <dbReference type="NCBI Taxonomy" id="3057676"/>
    <lineage>
        <taxon>Bacteria</taxon>
        <taxon>Pseudomonadati</taxon>
        <taxon>Pseudomonadota</taxon>
        <taxon>Gammaproteobacteria</taxon>
        <taxon>Alkalimonas</taxon>
    </lineage>
</organism>
<reference evidence="1 2" key="1">
    <citation type="submission" date="2023-06" db="EMBL/GenBank/DDBJ databases">
        <title>Alkalimonas sp., MEB004 an alkaliphilic bacterium isolated from Lonar Lake, India.</title>
        <authorList>
            <person name="Joshi A."/>
            <person name="Thite S."/>
        </authorList>
    </citation>
    <scope>NUCLEOTIDE SEQUENCE [LARGE SCALE GENOMIC DNA]</scope>
    <source>
        <strain evidence="1 2">MEB004</strain>
    </source>
</reference>
<gene>
    <name evidence="1" type="ORF">QWF21_04885</name>
</gene>
<dbReference type="Proteomes" id="UP001339167">
    <property type="component" value="Unassembled WGS sequence"/>
</dbReference>
<dbReference type="RefSeq" id="WP_330086928.1">
    <property type="nucleotide sequence ID" value="NZ_JAUGZK010000003.1"/>
</dbReference>
<keyword evidence="2" id="KW-1185">Reference proteome</keyword>
<proteinExistence type="predicted"/>
<sequence>MNHTTLAEAVLLDNAADTNPQLAGSALENTLQTIDVIGTLLQGRAEPLTPEQLEAVGQTLKETTMLAMCYFIRQGHKAH</sequence>
<evidence type="ECO:0000313" key="2">
    <source>
        <dbReference type="Proteomes" id="UP001339167"/>
    </source>
</evidence>
<accession>A0ABU7JEY1</accession>
<dbReference type="EMBL" id="JAUGZK010000003">
    <property type="protein sequence ID" value="MEE2023573.1"/>
    <property type="molecule type" value="Genomic_DNA"/>
</dbReference>
<name>A0ABU7JEY1_9GAMM</name>
<evidence type="ECO:0000313" key="1">
    <source>
        <dbReference type="EMBL" id="MEE2023573.1"/>
    </source>
</evidence>
<protein>
    <submittedName>
        <fullName evidence="1">Uncharacterized protein</fullName>
    </submittedName>
</protein>